<sequence length="69" mass="7827">MMSLWLTVLSMMDHKPSPTQHTLAQHSTPVPQDTPRGQYRAAGHHKRTQMGTTCRRKKKKTEQTASVKA</sequence>
<dbReference type="AlphaFoldDB" id="A0A5B7KBX9"/>
<accession>A0A5B7KBX9</accession>
<feature type="compositionally biased region" description="Basic residues" evidence="1">
    <location>
        <begin position="42"/>
        <end position="60"/>
    </location>
</feature>
<evidence type="ECO:0000313" key="3">
    <source>
        <dbReference type="Proteomes" id="UP000324222"/>
    </source>
</evidence>
<feature type="compositionally biased region" description="Polar residues" evidence="1">
    <location>
        <begin position="17"/>
        <end position="31"/>
    </location>
</feature>
<comment type="caution">
    <text evidence="2">The sequence shown here is derived from an EMBL/GenBank/DDBJ whole genome shotgun (WGS) entry which is preliminary data.</text>
</comment>
<name>A0A5B7KBX9_PORTR</name>
<organism evidence="2 3">
    <name type="scientific">Portunus trituberculatus</name>
    <name type="common">Swimming crab</name>
    <name type="synonym">Neptunus trituberculatus</name>
    <dbReference type="NCBI Taxonomy" id="210409"/>
    <lineage>
        <taxon>Eukaryota</taxon>
        <taxon>Metazoa</taxon>
        <taxon>Ecdysozoa</taxon>
        <taxon>Arthropoda</taxon>
        <taxon>Crustacea</taxon>
        <taxon>Multicrustacea</taxon>
        <taxon>Malacostraca</taxon>
        <taxon>Eumalacostraca</taxon>
        <taxon>Eucarida</taxon>
        <taxon>Decapoda</taxon>
        <taxon>Pleocyemata</taxon>
        <taxon>Brachyura</taxon>
        <taxon>Eubrachyura</taxon>
        <taxon>Portunoidea</taxon>
        <taxon>Portunidae</taxon>
        <taxon>Portuninae</taxon>
        <taxon>Portunus</taxon>
    </lineage>
</organism>
<feature type="region of interest" description="Disordered" evidence="1">
    <location>
        <begin position="16"/>
        <end position="69"/>
    </location>
</feature>
<gene>
    <name evidence="2" type="ORF">E2C01_098372</name>
</gene>
<keyword evidence="3" id="KW-1185">Reference proteome</keyword>
<protein>
    <submittedName>
        <fullName evidence="2">Uncharacterized protein</fullName>
    </submittedName>
</protein>
<dbReference type="Proteomes" id="UP000324222">
    <property type="component" value="Unassembled WGS sequence"/>
</dbReference>
<evidence type="ECO:0000256" key="1">
    <source>
        <dbReference type="SAM" id="MobiDB-lite"/>
    </source>
</evidence>
<evidence type="ECO:0000313" key="2">
    <source>
        <dbReference type="EMBL" id="MPD02768.1"/>
    </source>
</evidence>
<dbReference type="EMBL" id="VSRR010133030">
    <property type="protein sequence ID" value="MPD02768.1"/>
    <property type="molecule type" value="Genomic_DNA"/>
</dbReference>
<reference evidence="2 3" key="1">
    <citation type="submission" date="2019-05" db="EMBL/GenBank/DDBJ databases">
        <title>Another draft genome of Portunus trituberculatus and its Hox gene families provides insights of decapod evolution.</title>
        <authorList>
            <person name="Jeong J.-H."/>
            <person name="Song I."/>
            <person name="Kim S."/>
            <person name="Choi T."/>
            <person name="Kim D."/>
            <person name="Ryu S."/>
            <person name="Kim W."/>
        </authorList>
    </citation>
    <scope>NUCLEOTIDE SEQUENCE [LARGE SCALE GENOMIC DNA]</scope>
    <source>
        <tissue evidence="2">Muscle</tissue>
    </source>
</reference>
<proteinExistence type="predicted"/>